<reference evidence="3" key="1">
    <citation type="submission" date="2017-02" db="UniProtKB">
        <authorList>
            <consortium name="WormBaseParasite"/>
        </authorList>
    </citation>
    <scope>IDENTIFICATION</scope>
</reference>
<reference evidence="1 2" key="2">
    <citation type="submission" date="2018-11" db="EMBL/GenBank/DDBJ databases">
        <authorList>
            <consortium name="Pathogen Informatics"/>
        </authorList>
    </citation>
    <scope>NUCLEOTIDE SEQUENCE [LARGE SCALE GENOMIC DNA]</scope>
</reference>
<proteinExistence type="predicted"/>
<dbReference type="AlphaFoldDB" id="A0A0N4TTI7"/>
<dbReference type="WBParaSite" id="BPAG_0001205401-mRNA-1">
    <property type="protein sequence ID" value="BPAG_0001205401-mRNA-1"/>
    <property type="gene ID" value="BPAG_0001205401"/>
</dbReference>
<organism evidence="3">
    <name type="scientific">Brugia pahangi</name>
    <name type="common">Filarial nematode worm</name>
    <dbReference type="NCBI Taxonomy" id="6280"/>
    <lineage>
        <taxon>Eukaryota</taxon>
        <taxon>Metazoa</taxon>
        <taxon>Ecdysozoa</taxon>
        <taxon>Nematoda</taxon>
        <taxon>Chromadorea</taxon>
        <taxon>Rhabditida</taxon>
        <taxon>Spirurina</taxon>
        <taxon>Spiruromorpha</taxon>
        <taxon>Filarioidea</taxon>
        <taxon>Onchocercidae</taxon>
        <taxon>Brugia</taxon>
    </lineage>
</organism>
<dbReference type="Proteomes" id="UP000278627">
    <property type="component" value="Unassembled WGS sequence"/>
</dbReference>
<keyword evidence="2" id="KW-1185">Reference proteome</keyword>
<name>A0A0N4TTI7_BRUPA</name>
<gene>
    <name evidence="1" type="ORF">BPAG_LOCUS12016</name>
</gene>
<dbReference type="EMBL" id="UZAD01013264">
    <property type="protein sequence ID" value="VDN93202.1"/>
    <property type="molecule type" value="Genomic_DNA"/>
</dbReference>
<evidence type="ECO:0000313" key="3">
    <source>
        <dbReference type="WBParaSite" id="BPAG_0001205401-mRNA-1"/>
    </source>
</evidence>
<evidence type="ECO:0000313" key="2">
    <source>
        <dbReference type="Proteomes" id="UP000278627"/>
    </source>
</evidence>
<protein>
    <submittedName>
        <fullName evidence="1 3">Uncharacterized protein</fullName>
    </submittedName>
</protein>
<sequence>MKKDELKKKDLHQLINFPTYSYFFPFFKIELSRVMMSLQKTNWNESRMTTITVAIASAAATTTTTTATAAATTTTTTATATATT</sequence>
<evidence type="ECO:0000313" key="1">
    <source>
        <dbReference type="EMBL" id="VDN93202.1"/>
    </source>
</evidence>
<accession>A0A0N4TTI7</accession>